<dbReference type="CDD" id="cd19588">
    <property type="entry name" value="serpin_miropin-like"/>
    <property type="match status" value="1"/>
</dbReference>
<accession>A0ABW2HWL3</accession>
<dbReference type="SMART" id="SM00093">
    <property type="entry name" value="SERPIN"/>
    <property type="match status" value="1"/>
</dbReference>
<comment type="similarity">
    <text evidence="1">Belongs to the serpin family.</text>
</comment>
<dbReference type="PANTHER" id="PTHR11461">
    <property type="entry name" value="SERINE PROTEASE INHIBITOR, SERPIN"/>
    <property type="match status" value="1"/>
</dbReference>
<evidence type="ECO:0000256" key="1">
    <source>
        <dbReference type="RuleBase" id="RU000411"/>
    </source>
</evidence>
<evidence type="ECO:0000313" key="4">
    <source>
        <dbReference type="Proteomes" id="UP001596548"/>
    </source>
</evidence>
<comment type="caution">
    <text evidence="3">The sequence shown here is derived from an EMBL/GenBank/DDBJ whole genome shotgun (WGS) entry which is preliminary data.</text>
</comment>
<dbReference type="EMBL" id="JBHTBJ010000019">
    <property type="protein sequence ID" value="MFC7277111.1"/>
    <property type="molecule type" value="Genomic_DNA"/>
</dbReference>
<dbReference type="Gene3D" id="2.30.39.10">
    <property type="entry name" value="Alpha-1-antitrypsin, domain 1"/>
    <property type="match status" value="1"/>
</dbReference>
<dbReference type="RefSeq" id="WP_378972283.1">
    <property type="nucleotide sequence ID" value="NZ_JBHTBJ010000019.1"/>
</dbReference>
<dbReference type="Pfam" id="PF00079">
    <property type="entry name" value="Serpin"/>
    <property type="match status" value="1"/>
</dbReference>
<dbReference type="InterPro" id="IPR023796">
    <property type="entry name" value="Serpin_dom"/>
</dbReference>
<proteinExistence type="inferred from homology"/>
<dbReference type="SUPFAM" id="SSF56574">
    <property type="entry name" value="Serpins"/>
    <property type="match status" value="1"/>
</dbReference>
<dbReference type="InterPro" id="IPR036186">
    <property type="entry name" value="Serpin_sf"/>
</dbReference>
<dbReference type="Gene3D" id="3.30.497.10">
    <property type="entry name" value="Antithrombin, subunit I, domain 2"/>
    <property type="match status" value="1"/>
</dbReference>
<dbReference type="InterPro" id="IPR042185">
    <property type="entry name" value="Serpin_sf_2"/>
</dbReference>
<dbReference type="InterPro" id="IPR042178">
    <property type="entry name" value="Serpin_sf_1"/>
</dbReference>
<evidence type="ECO:0000259" key="2">
    <source>
        <dbReference type="SMART" id="SM00093"/>
    </source>
</evidence>
<feature type="domain" description="Serpin" evidence="2">
    <location>
        <begin position="6"/>
        <end position="346"/>
    </location>
</feature>
<dbReference type="Proteomes" id="UP001596548">
    <property type="component" value="Unassembled WGS sequence"/>
</dbReference>
<organism evidence="3 4">
    <name type="scientific">Paractinoplanes rhizophilus</name>
    <dbReference type="NCBI Taxonomy" id="1416877"/>
    <lineage>
        <taxon>Bacteria</taxon>
        <taxon>Bacillati</taxon>
        <taxon>Actinomycetota</taxon>
        <taxon>Actinomycetes</taxon>
        <taxon>Micromonosporales</taxon>
        <taxon>Micromonosporaceae</taxon>
        <taxon>Paractinoplanes</taxon>
    </lineage>
</organism>
<dbReference type="InterPro" id="IPR000215">
    <property type="entry name" value="Serpin_fam"/>
</dbReference>
<gene>
    <name evidence="3" type="ORF">ACFQS1_24225</name>
</gene>
<sequence>MNAFGFELFRQVSGGSPNTITSPLSVSVLLAMILAGADGETAAEMAKVLHLDERRDVRVGGLLRTLADTDEVKLSVADALWADERAPLEQDYLDFVRKTFGATVEQAELGRADAAKAVDEWVKKNTGGRIDRIARDLGLPNPQAMLVLLNAVYFLGEWKTKFEETAPGGFSVGGAKVDVPMMRLRNETFGYAERDGFRMLRLPYGEDGRYAMEVMLPDVGKSLHLDEEAWRDAVADLDDHRIDEVALPRFELRWSGDLTEPLIKLGLPTSGFTAMSKANPVLAKVVHKTYIKVDEDGTEAAAVTGGVMVTSARADRTTFVVDRPFAFTISDQKTGAILFLGEVGDPRS</sequence>
<dbReference type="PANTHER" id="PTHR11461:SF211">
    <property type="entry name" value="GH10112P-RELATED"/>
    <property type="match status" value="1"/>
</dbReference>
<name>A0ABW2HWL3_9ACTN</name>
<evidence type="ECO:0000313" key="3">
    <source>
        <dbReference type="EMBL" id="MFC7277111.1"/>
    </source>
</evidence>
<reference evidence="4" key="1">
    <citation type="journal article" date="2019" name="Int. J. Syst. Evol. Microbiol.">
        <title>The Global Catalogue of Microorganisms (GCM) 10K type strain sequencing project: providing services to taxonomists for standard genome sequencing and annotation.</title>
        <authorList>
            <consortium name="The Broad Institute Genomics Platform"/>
            <consortium name="The Broad Institute Genome Sequencing Center for Infectious Disease"/>
            <person name="Wu L."/>
            <person name="Ma J."/>
        </authorList>
    </citation>
    <scope>NUCLEOTIDE SEQUENCE [LARGE SCALE GENOMIC DNA]</scope>
    <source>
        <strain evidence="4">XZYJT-10</strain>
    </source>
</reference>
<keyword evidence="4" id="KW-1185">Reference proteome</keyword>
<protein>
    <submittedName>
        <fullName evidence="3">Serpin family protein</fullName>
    </submittedName>
</protein>